<proteinExistence type="predicted"/>
<dbReference type="Gramene" id="XM_028360986.1">
    <property type="protein sequence ID" value="XP_028216787.1"/>
    <property type="gene ID" value="LOC114398877"/>
</dbReference>
<dbReference type="InterPro" id="IPR039607">
    <property type="entry name" value="VQ_8/17/18/20/21/25"/>
</dbReference>
<accession>A0A445FJ77</accession>
<evidence type="ECO:0000256" key="1">
    <source>
        <dbReference type="SAM" id="MobiDB-lite"/>
    </source>
</evidence>
<evidence type="ECO:0000259" key="2">
    <source>
        <dbReference type="Pfam" id="PF05678"/>
    </source>
</evidence>
<evidence type="ECO:0000313" key="4">
    <source>
        <dbReference type="Proteomes" id="UP000289340"/>
    </source>
</evidence>
<dbReference type="AlphaFoldDB" id="A0A445FJ77"/>
<feature type="region of interest" description="Disordered" evidence="1">
    <location>
        <begin position="1"/>
        <end position="20"/>
    </location>
</feature>
<evidence type="ECO:0000313" key="3">
    <source>
        <dbReference type="EMBL" id="RZB48877.1"/>
    </source>
</evidence>
<reference evidence="3 4" key="1">
    <citation type="submission" date="2018-09" db="EMBL/GenBank/DDBJ databases">
        <title>A high-quality reference genome of wild soybean provides a powerful tool to mine soybean genomes.</title>
        <authorList>
            <person name="Xie M."/>
            <person name="Chung C.Y.L."/>
            <person name="Li M.-W."/>
            <person name="Wong F.-L."/>
            <person name="Chan T.-F."/>
            <person name="Lam H.-M."/>
        </authorList>
    </citation>
    <scope>NUCLEOTIDE SEQUENCE [LARGE SCALE GENOMIC DNA]</scope>
    <source>
        <strain evidence="4">cv. W05</strain>
        <tissue evidence="3">Hypocotyl of etiolated seedlings</tissue>
    </source>
</reference>
<dbReference type="GO" id="GO:0005634">
    <property type="term" value="C:nucleus"/>
    <property type="evidence" value="ECO:0007669"/>
    <property type="project" value="TreeGrafter"/>
</dbReference>
<sequence length="124" mass="13534">MNSQAASRHKQLQGPKPASLIINRNSTKISKQKQHLSHHSPVIVHLKSPKVIHVRPEEFMSLVQQLTGNPVSAAAVAANSPKMEKSSTVAAMDENPVEDFIGSLGRTANISVDFQALMHFVDFV</sequence>
<keyword evidence="4" id="KW-1185">Reference proteome</keyword>
<protein>
    <recommendedName>
        <fullName evidence="2">VQ domain-containing protein</fullName>
    </recommendedName>
</protein>
<dbReference type="InterPro" id="IPR008889">
    <property type="entry name" value="VQ"/>
</dbReference>
<comment type="caution">
    <text evidence="3">The sequence shown here is derived from an EMBL/GenBank/DDBJ whole genome shotgun (WGS) entry which is preliminary data.</text>
</comment>
<organism evidence="3 4">
    <name type="scientific">Glycine soja</name>
    <name type="common">Wild soybean</name>
    <dbReference type="NCBI Taxonomy" id="3848"/>
    <lineage>
        <taxon>Eukaryota</taxon>
        <taxon>Viridiplantae</taxon>
        <taxon>Streptophyta</taxon>
        <taxon>Embryophyta</taxon>
        <taxon>Tracheophyta</taxon>
        <taxon>Spermatophyta</taxon>
        <taxon>Magnoliopsida</taxon>
        <taxon>eudicotyledons</taxon>
        <taxon>Gunneridae</taxon>
        <taxon>Pentapetalae</taxon>
        <taxon>rosids</taxon>
        <taxon>fabids</taxon>
        <taxon>Fabales</taxon>
        <taxon>Fabaceae</taxon>
        <taxon>Papilionoideae</taxon>
        <taxon>50 kb inversion clade</taxon>
        <taxon>NPAAA clade</taxon>
        <taxon>indigoferoid/millettioid clade</taxon>
        <taxon>Phaseoleae</taxon>
        <taxon>Glycine</taxon>
        <taxon>Glycine subgen. Soja</taxon>
    </lineage>
</organism>
<dbReference type="PANTHER" id="PTHR33143:SF63">
    <property type="entry name" value="F16F4.1 PROTEIN"/>
    <property type="match status" value="1"/>
</dbReference>
<dbReference type="EMBL" id="QZWG01000019">
    <property type="protein sequence ID" value="RZB48877.1"/>
    <property type="molecule type" value="Genomic_DNA"/>
</dbReference>
<dbReference type="Proteomes" id="UP000289340">
    <property type="component" value="Chromosome 19"/>
</dbReference>
<dbReference type="PANTHER" id="PTHR33143">
    <property type="entry name" value="F16F4.1 PROTEIN-RELATED"/>
    <property type="match status" value="1"/>
</dbReference>
<gene>
    <name evidence="3" type="ORF">D0Y65_052061</name>
</gene>
<name>A0A445FJ77_GLYSO</name>
<feature type="domain" description="VQ" evidence="2">
    <location>
        <begin position="48"/>
        <end position="70"/>
    </location>
</feature>
<dbReference type="Pfam" id="PF05678">
    <property type="entry name" value="VQ"/>
    <property type="match status" value="1"/>
</dbReference>